<dbReference type="EMBL" id="VFLP01000041">
    <property type="protein sequence ID" value="TRX91922.1"/>
    <property type="molecule type" value="Genomic_DNA"/>
</dbReference>
<gene>
    <name evidence="1" type="ORF">FHL15_007241</name>
</gene>
<dbReference type="Proteomes" id="UP000319160">
    <property type="component" value="Unassembled WGS sequence"/>
</dbReference>
<accession>A0A553HVF6</accession>
<dbReference type="SUPFAM" id="SSF48452">
    <property type="entry name" value="TPR-like"/>
    <property type="match status" value="1"/>
</dbReference>
<evidence type="ECO:0000313" key="2">
    <source>
        <dbReference type="Proteomes" id="UP000319160"/>
    </source>
</evidence>
<sequence>MAPPRLKPAKKKRDSTKLVNKDDYLDAADGHEEAMGKHRVGDPVKALRFADRALDVYSEGLTKFPRSFDLAYNKARLELEKATDTVLSQALRVPTLSVLRQAFSSHQYALDINPTHTDTMFNMAQVLTGMAEIIAQDDEADDSEALQYIKRAMEVQISCFELQRIAFEKSRLELERAMRETAEYSTDQIDSGQAITNPASESQRITREEQWAVVEEPITAVTLLETIIAQIEALTAFCSMISSSLASSPEAVHASDSASALSWIDSYSENLLTQKLPTLIDDNKSTLESRLSDVMLPRAIFMGNYLDLSFRLSKIDIKKYTSELASAFAQPGLDVTSEDFLWASAHALLSLNSTLTLVSTGESDASVASVRWTALTAAQSRLSSIASRPNIDKHALATTHLLRGDISLFLQMLSYPPIAHPKARAMTPLKHAEVYYRNAGKLLDSLGRSTEDERIVCELKGAVVNVLLSSSSGKEDHSIIVNMPTSEEIERALGAVLKEKGGQWVKDHLEEMAGQGMVIIPQVFSAVMQG</sequence>
<evidence type="ECO:0000313" key="1">
    <source>
        <dbReference type="EMBL" id="TRX91922.1"/>
    </source>
</evidence>
<reference evidence="2" key="1">
    <citation type="submission" date="2019-06" db="EMBL/GenBank/DDBJ databases">
        <title>Draft genome sequence of the griseofulvin-producing fungus Xylaria cubensis strain G536.</title>
        <authorList>
            <person name="Mead M.E."/>
            <person name="Raja H.A."/>
            <person name="Steenwyk J.L."/>
            <person name="Knowles S.L."/>
            <person name="Oberlies N.H."/>
            <person name="Rokas A."/>
        </authorList>
    </citation>
    <scope>NUCLEOTIDE SEQUENCE [LARGE SCALE GENOMIC DNA]</scope>
    <source>
        <strain evidence="2">G536</strain>
    </source>
</reference>
<dbReference type="InterPro" id="IPR011990">
    <property type="entry name" value="TPR-like_helical_dom_sf"/>
</dbReference>
<keyword evidence="2" id="KW-1185">Reference proteome</keyword>
<dbReference type="AlphaFoldDB" id="A0A553HVF6"/>
<dbReference type="OrthoDB" id="5328412at2759"/>
<organism evidence="1 2">
    <name type="scientific">Xylaria flabelliformis</name>
    <dbReference type="NCBI Taxonomy" id="2512241"/>
    <lineage>
        <taxon>Eukaryota</taxon>
        <taxon>Fungi</taxon>
        <taxon>Dikarya</taxon>
        <taxon>Ascomycota</taxon>
        <taxon>Pezizomycotina</taxon>
        <taxon>Sordariomycetes</taxon>
        <taxon>Xylariomycetidae</taxon>
        <taxon>Xylariales</taxon>
        <taxon>Xylariaceae</taxon>
        <taxon>Xylaria</taxon>
    </lineage>
</organism>
<comment type="caution">
    <text evidence="1">The sequence shown here is derived from an EMBL/GenBank/DDBJ whole genome shotgun (WGS) entry which is preliminary data.</text>
</comment>
<name>A0A553HVF6_9PEZI</name>
<dbReference type="Gene3D" id="1.25.40.10">
    <property type="entry name" value="Tetratricopeptide repeat domain"/>
    <property type="match status" value="1"/>
</dbReference>
<protein>
    <submittedName>
        <fullName evidence="1">Uncharacterized protein</fullName>
    </submittedName>
</protein>
<proteinExistence type="predicted"/>